<evidence type="ECO:0000256" key="1">
    <source>
        <dbReference type="ARBA" id="ARBA00022670"/>
    </source>
</evidence>
<comment type="similarity">
    <text evidence="5">Belongs to the peptidase S1 family. CLIP subfamily.</text>
</comment>
<dbReference type="SUPFAM" id="SSF50494">
    <property type="entry name" value="Trypsin-like serine proteases"/>
    <property type="match status" value="1"/>
</dbReference>
<accession>A0A336LIE0</accession>
<keyword evidence="3" id="KW-0720">Serine protease</keyword>
<dbReference type="InterPro" id="IPR009003">
    <property type="entry name" value="Peptidase_S1_PA"/>
</dbReference>
<dbReference type="AlphaFoldDB" id="A0A336LIE0"/>
<dbReference type="PANTHER" id="PTHR24276:SF91">
    <property type="entry name" value="AT26814P-RELATED"/>
    <property type="match status" value="1"/>
</dbReference>
<dbReference type="Gene3D" id="2.40.10.10">
    <property type="entry name" value="Trypsin-like serine proteases"/>
    <property type="match status" value="2"/>
</dbReference>
<evidence type="ECO:0000256" key="3">
    <source>
        <dbReference type="ARBA" id="ARBA00022825"/>
    </source>
</evidence>
<feature type="domain" description="Peptidase S1" evidence="7">
    <location>
        <begin position="34"/>
        <end position="175"/>
    </location>
</feature>
<proteinExistence type="inferred from homology"/>
<reference evidence="8" key="1">
    <citation type="submission" date="2018-07" db="EMBL/GenBank/DDBJ databases">
        <authorList>
            <person name="Quirk P.G."/>
            <person name="Krulwich T.A."/>
        </authorList>
    </citation>
    <scope>NUCLEOTIDE SEQUENCE</scope>
</reference>
<evidence type="ECO:0000256" key="4">
    <source>
        <dbReference type="ARBA" id="ARBA00023157"/>
    </source>
</evidence>
<dbReference type="GO" id="GO:0006508">
    <property type="term" value="P:proteolysis"/>
    <property type="evidence" value="ECO:0007669"/>
    <property type="project" value="UniProtKB-KW"/>
</dbReference>
<name>A0A336LIE0_CULSO</name>
<dbReference type="SMART" id="SM00020">
    <property type="entry name" value="Tryp_SPc"/>
    <property type="match status" value="1"/>
</dbReference>
<organism evidence="8">
    <name type="scientific">Culicoides sonorensis</name>
    <name type="common">Biting midge</name>
    <dbReference type="NCBI Taxonomy" id="179676"/>
    <lineage>
        <taxon>Eukaryota</taxon>
        <taxon>Metazoa</taxon>
        <taxon>Ecdysozoa</taxon>
        <taxon>Arthropoda</taxon>
        <taxon>Hexapoda</taxon>
        <taxon>Insecta</taxon>
        <taxon>Pterygota</taxon>
        <taxon>Neoptera</taxon>
        <taxon>Endopterygota</taxon>
        <taxon>Diptera</taxon>
        <taxon>Nematocera</taxon>
        <taxon>Chironomoidea</taxon>
        <taxon>Ceratopogonidae</taxon>
        <taxon>Ceratopogoninae</taxon>
        <taxon>Culicoides</taxon>
        <taxon>Monoculicoides</taxon>
    </lineage>
</organism>
<evidence type="ECO:0000256" key="2">
    <source>
        <dbReference type="ARBA" id="ARBA00022801"/>
    </source>
</evidence>
<evidence type="ECO:0000256" key="6">
    <source>
        <dbReference type="SAM" id="Phobius"/>
    </source>
</evidence>
<keyword evidence="6" id="KW-1133">Transmembrane helix</keyword>
<sequence>MKCYKFYFSIFVFSFLIKINQTFLVKYLDHFRPNNASLGQFPYMASLRNGDIHFCSGVIFSPRWIITSGSCSYNLRVINAVLVGDKKGVISNDLLYVNVSIISKNACSNLQNVYFIHDNMICTKTVEDQRFCIFESGSPLILNNELVGISYLADACKFEGNPSIFEMVHPYKKWILQELQSTNARDEENKFMKTSKKISFEFNV</sequence>
<keyword evidence="6" id="KW-0472">Membrane</keyword>
<dbReference type="VEuPathDB" id="VectorBase:CSON003705"/>
<evidence type="ECO:0000256" key="5">
    <source>
        <dbReference type="ARBA" id="ARBA00024195"/>
    </source>
</evidence>
<evidence type="ECO:0000313" key="8">
    <source>
        <dbReference type="EMBL" id="SSX17854.1"/>
    </source>
</evidence>
<keyword evidence="6" id="KW-0812">Transmembrane</keyword>
<keyword evidence="2" id="KW-0378">Hydrolase</keyword>
<keyword evidence="1" id="KW-0645">Protease</keyword>
<evidence type="ECO:0000259" key="7">
    <source>
        <dbReference type="SMART" id="SM00020"/>
    </source>
</evidence>
<dbReference type="Pfam" id="PF00089">
    <property type="entry name" value="Trypsin"/>
    <property type="match status" value="2"/>
</dbReference>
<keyword evidence="4" id="KW-1015">Disulfide bond</keyword>
<dbReference type="InterPro" id="IPR001254">
    <property type="entry name" value="Trypsin_dom"/>
</dbReference>
<dbReference type="InterPro" id="IPR050430">
    <property type="entry name" value="Peptidase_S1"/>
</dbReference>
<dbReference type="PANTHER" id="PTHR24276">
    <property type="entry name" value="POLYSERASE-RELATED"/>
    <property type="match status" value="1"/>
</dbReference>
<dbReference type="GO" id="GO:0004252">
    <property type="term" value="F:serine-type endopeptidase activity"/>
    <property type="evidence" value="ECO:0007669"/>
    <property type="project" value="InterPro"/>
</dbReference>
<gene>
    <name evidence="8" type="primary">CSON003705</name>
</gene>
<protein>
    <submittedName>
        <fullName evidence="8">CSON003705 protein</fullName>
    </submittedName>
</protein>
<dbReference type="EMBL" id="UFQT01000016">
    <property type="protein sequence ID" value="SSX17854.1"/>
    <property type="molecule type" value="Genomic_DNA"/>
</dbReference>
<feature type="transmembrane region" description="Helical" evidence="6">
    <location>
        <begin position="6"/>
        <end position="25"/>
    </location>
</feature>
<dbReference type="InterPro" id="IPR043504">
    <property type="entry name" value="Peptidase_S1_PA_chymotrypsin"/>
</dbReference>